<accession>A0A396JD04</accession>
<reference evidence="2" key="1">
    <citation type="journal article" date="2018" name="Nat. Plants">
        <title>Whole-genome landscape of Medicago truncatula symbiotic genes.</title>
        <authorList>
            <person name="Pecrix Y."/>
            <person name="Staton S.E."/>
            <person name="Sallet E."/>
            <person name="Lelandais-Briere C."/>
            <person name="Moreau S."/>
            <person name="Carrere S."/>
            <person name="Blein T."/>
            <person name="Jardinaud M.F."/>
            <person name="Latrasse D."/>
            <person name="Zouine M."/>
            <person name="Zahm M."/>
            <person name="Kreplak J."/>
            <person name="Mayjonade B."/>
            <person name="Satge C."/>
            <person name="Perez M."/>
            <person name="Cauet S."/>
            <person name="Marande W."/>
            <person name="Chantry-Darmon C."/>
            <person name="Lopez-Roques C."/>
            <person name="Bouchez O."/>
            <person name="Berard A."/>
            <person name="Debelle F."/>
            <person name="Munos S."/>
            <person name="Bendahmane A."/>
            <person name="Berges H."/>
            <person name="Niebel A."/>
            <person name="Buitink J."/>
            <person name="Frugier F."/>
            <person name="Benhamed M."/>
            <person name="Crespi M."/>
            <person name="Gouzy J."/>
            <person name="Gamas P."/>
        </authorList>
    </citation>
    <scope>NUCLEOTIDE SEQUENCE [LARGE SCALE GENOMIC DNA]</scope>
    <source>
        <strain evidence="2">cv. Jemalong A17</strain>
    </source>
</reference>
<dbReference type="Gramene" id="rna10195">
    <property type="protein sequence ID" value="RHN74183.1"/>
    <property type="gene ID" value="gene10195"/>
</dbReference>
<dbReference type="EMBL" id="PSQE01000002">
    <property type="protein sequence ID" value="RHN74183.1"/>
    <property type="molecule type" value="Genomic_DNA"/>
</dbReference>
<comment type="caution">
    <text evidence="1">The sequence shown here is derived from an EMBL/GenBank/DDBJ whole genome shotgun (WGS) entry which is preliminary data.</text>
</comment>
<gene>
    <name evidence="1" type="ORF">MtrunA17_Chr2g0307431</name>
</gene>
<dbReference type="Proteomes" id="UP000265566">
    <property type="component" value="Chromosome 2"/>
</dbReference>
<dbReference type="AlphaFoldDB" id="A0A396JD04"/>
<name>A0A396JD04_MEDTR</name>
<sequence length="55" mass="6428">MHIPKQLWRLELPKSLLQSFCKVGYFTPFCFHHPSISKILSNSLFSLFTKMPSSK</sequence>
<protein>
    <submittedName>
        <fullName evidence="1">Uncharacterized protein</fullName>
    </submittedName>
</protein>
<proteinExistence type="predicted"/>
<organism evidence="1 2">
    <name type="scientific">Medicago truncatula</name>
    <name type="common">Barrel medic</name>
    <name type="synonym">Medicago tribuloides</name>
    <dbReference type="NCBI Taxonomy" id="3880"/>
    <lineage>
        <taxon>Eukaryota</taxon>
        <taxon>Viridiplantae</taxon>
        <taxon>Streptophyta</taxon>
        <taxon>Embryophyta</taxon>
        <taxon>Tracheophyta</taxon>
        <taxon>Spermatophyta</taxon>
        <taxon>Magnoliopsida</taxon>
        <taxon>eudicotyledons</taxon>
        <taxon>Gunneridae</taxon>
        <taxon>Pentapetalae</taxon>
        <taxon>rosids</taxon>
        <taxon>fabids</taxon>
        <taxon>Fabales</taxon>
        <taxon>Fabaceae</taxon>
        <taxon>Papilionoideae</taxon>
        <taxon>50 kb inversion clade</taxon>
        <taxon>NPAAA clade</taxon>
        <taxon>Hologalegina</taxon>
        <taxon>IRL clade</taxon>
        <taxon>Trifolieae</taxon>
        <taxon>Medicago</taxon>
    </lineage>
</organism>
<evidence type="ECO:0000313" key="2">
    <source>
        <dbReference type="Proteomes" id="UP000265566"/>
    </source>
</evidence>
<evidence type="ECO:0000313" key="1">
    <source>
        <dbReference type="EMBL" id="RHN74183.1"/>
    </source>
</evidence>